<comment type="caution">
    <text evidence="8">The sequence shown here is derived from an EMBL/GenBank/DDBJ whole genome shotgun (WGS) entry which is preliminary data.</text>
</comment>
<evidence type="ECO:0000256" key="6">
    <source>
        <dbReference type="SAM" id="Phobius"/>
    </source>
</evidence>
<dbReference type="EMBL" id="JAVRRT010000004">
    <property type="protein sequence ID" value="KAK5172612.1"/>
    <property type="molecule type" value="Genomic_DNA"/>
</dbReference>
<feature type="compositionally biased region" description="Basic and acidic residues" evidence="5">
    <location>
        <begin position="248"/>
        <end position="273"/>
    </location>
</feature>
<feature type="transmembrane region" description="Helical" evidence="6">
    <location>
        <begin position="52"/>
        <end position="72"/>
    </location>
</feature>
<feature type="transmembrane region" description="Helical" evidence="6">
    <location>
        <begin position="147"/>
        <end position="167"/>
    </location>
</feature>
<evidence type="ECO:0000256" key="4">
    <source>
        <dbReference type="ARBA" id="ARBA00023136"/>
    </source>
</evidence>
<keyword evidence="2 6" id="KW-0812">Transmembrane</keyword>
<feature type="transmembrane region" description="Helical" evidence="6">
    <location>
        <begin position="116"/>
        <end position="135"/>
    </location>
</feature>
<dbReference type="GeneID" id="89924079"/>
<dbReference type="RefSeq" id="XP_064661330.1">
    <property type="nucleotide sequence ID" value="XM_064799991.1"/>
</dbReference>
<evidence type="ECO:0000259" key="7">
    <source>
        <dbReference type="PROSITE" id="PS51503"/>
    </source>
</evidence>
<feature type="domain" description="HIG1" evidence="7">
    <location>
        <begin position="88"/>
        <end position="179"/>
    </location>
</feature>
<dbReference type="AlphaFoldDB" id="A0AAV9PIX9"/>
<evidence type="ECO:0000313" key="9">
    <source>
        <dbReference type="Proteomes" id="UP001337655"/>
    </source>
</evidence>
<proteinExistence type="predicted"/>
<feature type="transmembrane region" description="Helical" evidence="6">
    <location>
        <begin position="21"/>
        <end position="40"/>
    </location>
</feature>
<dbReference type="Proteomes" id="UP001337655">
    <property type="component" value="Unassembled WGS sequence"/>
</dbReference>
<evidence type="ECO:0000313" key="8">
    <source>
        <dbReference type="EMBL" id="KAK5172612.1"/>
    </source>
</evidence>
<sequence length="273" mass="30787">MKILTKEEEQAHYNETLKGGFVGGIAGLAVGALGVYGAAVRYPAFRQLTLPLRAFLVTSSGTFAAIVSADSWSRSFERSRHPEQQYKDEQQSLQEQIDAQKTGKQRTMDWLSDNRYSLVFGSWVASMGTAMGLVGRNPYLTGQQKLVQARVYAQGLTIAVVILSLAFETSDSARGKGRWETVKILDPNDPTHKNMIEKKIHHEAYEGEDQWRDMIEAEEQRIKEREEAVKRRHEEQHGKKKNAKNTKLSKEELEKAEHGSKPDEAKSEKLNAP</sequence>
<feature type="region of interest" description="Disordered" evidence="5">
    <location>
        <begin position="222"/>
        <end position="273"/>
    </location>
</feature>
<dbReference type="GO" id="GO:0005739">
    <property type="term" value="C:mitochondrion"/>
    <property type="evidence" value="ECO:0007669"/>
    <property type="project" value="UniProtKB-SubCell"/>
</dbReference>
<reference evidence="8 9" key="1">
    <citation type="submission" date="2023-08" db="EMBL/GenBank/DDBJ databases">
        <title>Black Yeasts Isolated from many extreme environments.</title>
        <authorList>
            <person name="Coleine C."/>
            <person name="Stajich J.E."/>
            <person name="Selbmann L."/>
        </authorList>
    </citation>
    <scope>NUCLEOTIDE SEQUENCE [LARGE SCALE GENOMIC DNA]</scope>
    <source>
        <strain evidence="8 9">CCFEE 5935</strain>
    </source>
</reference>
<evidence type="ECO:0000256" key="5">
    <source>
        <dbReference type="SAM" id="MobiDB-lite"/>
    </source>
</evidence>
<dbReference type="Pfam" id="PF04588">
    <property type="entry name" value="HIG_1_N"/>
    <property type="match status" value="1"/>
</dbReference>
<dbReference type="PANTHER" id="PTHR28018">
    <property type="entry name" value="RESPIRATORY SUPERCOMPLEX FACTOR 2, MITOCHONDRIAL"/>
    <property type="match status" value="1"/>
</dbReference>
<dbReference type="PANTHER" id="PTHR28018:SF3">
    <property type="entry name" value="RESPIRATORY SUPERCOMPLEX FACTOR 2, MITOCHONDRIAL"/>
    <property type="match status" value="1"/>
</dbReference>
<evidence type="ECO:0000256" key="2">
    <source>
        <dbReference type="ARBA" id="ARBA00022692"/>
    </source>
</evidence>
<dbReference type="InterPro" id="IPR007667">
    <property type="entry name" value="Hypoxia_induced_domain"/>
</dbReference>
<dbReference type="InterPro" id="IPR040153">
    <property type="entry name" value="Rcf2"/>
</dbReference>
<evidence type="ECO:0000256" key="3">
    <source>
        <dbReference type="ARBA" id="ARBA00022989"/>
    </source>
</evidence>
<name>A0AAV9PIX9_9PEZI</name>
<keyword evidence="4 6" id="KW-0472">Membrane</keyword>
<protein>
    <submittedName>
        <fullName evidence="8">Replication factor C, subunit RFC4</fullName>
    </submittedName>
</protein>
<organism evidence="8 9">
    <name type="scientific">Saxophila tyrrhenica</name>
    <dbReference type="NCBI Taxonomy" id="1690608"/>
    <lineage>
        <taxon>Eukaryota</taxon>
        <taxon>Fungi</taxon>
        <taxon>Dikarya</taxon>
        <taxon>Ascomycota</taxon>
        <taxon>Pezizomycotina</taxon>
        <taxon>Dothideomycetes</taxon>
        <taxon>Dothideomycetidae</taxon>
        <taxon>Mycosphaerellales</taxon>
        <taxon>Extremaceae</taxon>
        <taxon>Saxophila</taxon>
    </lineage>
</organism>
<dbReference type="PROSITE" id="PS51503">
    <property type="entry name" value="HIG1"/>
    <property type="match status" value="1"/>
</dbReference>
<feature type="compositionally biased region" description="Basic and acidic residues" evidence="5">
    <location>
        <begin position="222"/>
        <end position="237"/>
    </location>
</feature>
<gene>
    <name evidence="8" type="primary">RCF2</name>
    <name evidence="8" type="ORF">LTR77_002732</name>
</gene>
<evidence type="ECO:0000256" key="1">
    <source>
        <dbReference type="ARBA" id="ARBA00004173"/>
    </source>
</evidence>
<accession>A0AAV9PIX9</accession>
<keyword evidence="3 6" id="KW-1133">Transmembrane helix</keyword>
<comment type="subcellular location">
    <subcellularLocation>
        <location evidence="1">Mitochondrion</location>
    </subcellularLocation>
</comment>
<keyword evidence="9" id="KW-1185">Reference proteome</keyword>
<dbReference type="GO" id="GO:0033617">
    <property type="term" value="P:mitochondrial respiratory chain complex IV assembly"/>
    <property type="evidence" value="ECO:0007669"/>
    <property type="project" value="TreeGrafter"/>
</dbReference>